<keyword evidence="6" id="KW-0479">Metal-binding</keyword>
<organism evidence="11 12">
    <name type="scientific">Candidatus Pandoraea novymonadis</name>
    <dbReference type="NCBI Taxonomy" id="1808959"/>
    <lineage>
        <taxon>Bacteria</taxon>
        <taxon>Pseudomonadati</taxon>
        <taxon>Pseudomonadota</taxon>
        <taxon>Betaproteobacteria</taxon>
        <taxon>Burkholderiales</taxon>
        <taxon>Burkholderiaceae</taxon>
        <taxon>Pandoraea</taxon>
    </lineage>
</organism>
<dbReference type="PANTHER" id="PTHR33540">
    <property type="entry name" value="TRNA THREONYLCARBAMOYLADENOSINE BIOSYNTHESIS PROTEIN TSAE"/>
    <property type="match status" value="1"/>
</dbReference>
<evidence type="ECO:0000256" key="2">
    <source>
        <dbReference type="ARBA" id="ARBA00007599"/>
    </source>
</evidence>
<evidence type="ECO:0000256" key="9">
    <source>
        <dbReference type="ARBA" id="ARBA00022842"/>
    </source>
</evidence>
<sequence>MPAHSTSDHPSLHHFLLPNENATKAFSAELAKAILRRMITAISQKHGLHIQLCGELGSGKTTLVRALLHSLGHTQHVKSPTYTLCESYHLKTQNGPLSVCHFDFYRFMDPAEWHDTGFREHFNDHVLCLVEWPEKVGGLLGIPDLKLTLEPNDDCRHLTVHASTRAGLACLPTC</sequence>
<evidence type="ECO:0000256" key="1">
    <source>
        <dbReference type="ARBA" id="ARBA00004496"/>
    </source>
</evidence>
<dbReference type="NCBIfam" id="TIGR00150">
    <property type="entry name" value="T6A_YjeE"/>
    <property type="match status" value="1"/>
</dbReference>
<reference evidence="11 12" key="1">
    <citation type="journal article" date="2017" name="Front. Microbiol.">
        <title>Genome of Ca. Pandoraea novymonadis, an Endosymbiotic Bacterium of the Trypanosomatid Novymonas esmeraldas.</title>
        <authorList>
            <person name="Kostygov A.Y."/>
            <person name="Butenko A."/>
            <person name="Nenarokova A."/>
            <person name="Tashyreva D."/>
            <person name="Flegontov P."/>
            <person name="Lukes J."/>
            <person name="Yurchenko V."/>
        </authorList>
    </citation>
    <scope>NUCLEOTIDE SEQUENCE [LARGE SCALE GENOMIC DNA]</scope>
    <source>
        <strain evidence="11 12">E262</strain>
    </source>
</reference>
<keyword evidence="8" id="KW-0067">ATP-binding</keyword>
<accession>A0ABX5FDV0</accession>
<comment type="caution">
    <text evidence="11">The sequence shown here is derived from an EMBL/GenBank/DDBJ whole genome shotgun (WGS) entry which is preliminary data.</text>
</comment>
<dbReference type="EMBL" id="MUHY01000001">
    <property type="protein sequence ID" value="PSB91890.1"/>
    <property type="molecule type" value="Genomic_DNA"/>
</dbReference>
<dbReference type="SUPFAM" id="SSF52540">
    <property type="entry name" value="P-loop containing nucleoside triphosphate hydrolases"/>
    <property type="match status" value="1"/>
</dbReference>
<evidence type="ECO:0000256" key="4">
    <source>
        <dbReference type="ARBA" id="ARBA00022490"/>
    </source>
</evidence>
<evidence type="ECO:0000256" key="6">
    <source>
        <dbReference type="ARBA" id="ARBA00022723"/>
    </source>
</evidence>
<name>A0ABX5FDV0_9BURK</name>
<dbReference type="Pfam" id="PF02367">
    <property type="entry name" value="TsaE"/>
    <property type="match status" value="1"/>
</dbReference>
<evidence type="ECO:0000256" key="10">
    <source>
        <dbReference type="ARBA" id="ARBA00032441"/>
    </source>
</evidence>
<evidence type="ECO:0000313" key="12">
    <source>
        <dbReference type="Proteomes" id="UP000242660"/>
    </source>
</evidence>
<evidence type="ECO:0000256" key="5">
    <source>
        <dbReference type="ARBA" id="ARBA00022694"/>
    </source>
</evidence>
<keyword evidence="9" id="KW-0460">Magnesium</keyword>
<comment type="subcellular location">
    <subcellularLocation>
        <location evidence="1">Cytoplasm</location>
    </subcellularLocation>
</comment>
<keyword evidence="4" id="KW-0963">Cytoplasm</keyword>
<proteinExistence type="inferred from homology"/>
<keyword evidence="5" id="KW-0819">tRNA processing</keyword>
<dbReference type="InterPro" id="IPR027417">
    <property type="entry name" value="P-loop_NTPase"/>
</dbReference>
<keyword evidence="12" id="KW-1185">Reference proteome</keyword>
<evidence type="ECO:0000256" key="8">
    <source>
        <dbReference type="ARBA" id="ARBA00022840"/>
    </source>
</evidence>
<gene>
    <name evidence="11" type="primary">tsaE</name>
    <name evidence="11" type="ORF">BZL35_00108</name>
</gene>
<keyword evidence="7" id="KW-0547">Nucleotide-binding</keyword>
<comment type="similarity">
    <text evidence="2">Belongs to the TsaE family.</text>
</comment>
<dbReference type="PANTHER" id="PTHR33540:SF2">
    <property type="entry name" value="TRNA THREONYLCARBAMOYLADENOSINE BIOSYNTHESIS PROTEIN TSAE"/>
    <property type="match status" value="1"/>
</dbReference>
<evidence type="ECO:0000256" key="7">
    <source>
        <dbReference type="ARBA" id="ARBA00022741"/>
    </source>
</evidence>
<evidence type="ECO:0000256" key="3">
    <source>
        <dbReference type="ARBA" id="ARBA00019010"/>
    </source>
</evidence>
<dbReference type="Gene3D" id="3.40.50.300">
    <property type="entry name" value="P-loop containing nucleotide triphosphate hydrolases"/>
    <property type="match status" value="1"/>
</dbReference>
<evidence type="ECO:0000313" key="11">
    <source>
        <dbReference type="EMBL" id="PSB91890.1"/>
    </source>
</evidence>
<dbReference type="InterPro" id="IPR003442">
    <property type="entry name" value="T6A_TsaE"/>
</dbReference>
<protein>
    <recommendedName>
        <fullName evidence="3">tRNA threonylcarbamoyladenosine biosynthesis protein TsaE</fullName>
    </recommendedName>
    <alternativeName>
        <fullName evidence="10">t(6)A37 threonylcarbamoyladenosine biosynthesis protein TsaE</fullName>
    </alternativeName>
</protein>
<dbReference type="Proteomes" id="UP000242660">
    <property type="component" value="Unassembled WGS sequence"/>
</dbReference>